<evidence type="ECO:0000313" key="2">
    <source>
        <dbReference type="Proteomes" id="UP001149860"/>
    </source>
</evidence>
<name>A0ACD5DGY9_9LACO</name>
<protein>
    <submittedName>
        <fullName evidence="1">Uncharacterized protein</fullName>
    </submittedName>
</protein>
<organism evidence="1 2">
    <name type="scientific">Lentilactobacillus terminaliae</name>
    <dbReference type="NCBI Taxonomy" id="3003483"/>
    <lineage>
        <taxon>Bacteria</taxon>
        <taxon>Bacillati</taxon>
        <taxon>Bacillota</taxon>
        <taxon>Bacilli</taxon>
        <taxon>Lactobacillales</taxon>
        <taxon>Lactobacillaceae</taxon>
        <taxon>Lentilactobacillus</taxon>
    </lineage>
</organism>
<proteinExistence type="predicted"/>
<dbReference type="EMBL" id="CP168151">
    <property type="protein sequence ID" value="XFD40486.1"/>
    <property type="molecule type" value="Genomic_DNA"/>
</dbReference>
<sequence length="130" mass="15163">MSSNYPDYDPNLVSEFFRTYHDRGMMKWQGFYLSDHTKKLEQELQEDTINNLRKRTPEMTTEEIAENIEMAITKSKTISVQINETDTDRSVPPEIIGKINGQHEQAIIIGQSTIIPLEQIRSLEIIEDKY</sequence>
<keyword evidence="2" id="KW-1185">Reference proteome</keyword>
<gene>
    <name evidence="1" type="ORF">O0236_004060</name>
</gene>
<accession>A0ACD5DGY9</accession>
<reference evidence="1" key="1">
    <citation type="submission" date="2024-08" db="EMBL/GenBank/DDBJ databases">
        <title>Lentilactobacillus sp. nov., isolated from tree bark.</title>
        <authorList>
            <person name="Phuengjayaem S."/>
            <person name="Tanasupawat S."/>
        </authorList>
    </citation>
    <scope>NUCLEOTIDE SEQUENCE</scope>
    <source>
        <strain evidence="1">SPB1-3</strain>
    </source>
</reference>
<dbReference type="Proteomes" id="UP001149860">
    <property type="component" value="Chromosome"/>
</dbReference>
<evidence type="ECO:0000313" key="1">
    <source>
        <dbReference type="EMBL" id="XFD40486.1"/>
    </source>
</evidence>